<name>A0A9W9Y381_9EURO</name>
<evidence type="ECO:0000313" key="1">
    <source>
        <dbReference type="EMBL" id="KAJ5515071.1"/>
    </source>
</evidence>
<reference evidence="1" key="1">
    <citation type="submission" date="2022-12" db="EMBL/GenBank/DDBJ databases">
        <authorList>
            <person name="Petersen C."/>
        </authorList>
    </citation>
    <scope>NUCLEOTIDE SEQUENCE</scope>
    <source>
        <strain evidence="1">IBT 29495</strain>
    </source>
</reference>
<dbReference type="Pfam" id="PF13489">
    <property type="entry name" value="Methyltransf_23"/>
    <property type="match status" value="1"/>
</dbReference>
<dbReference type="CDD" id="cd02440">
    <property type="entry name" value="AdoMet_MTases"/>
    <property type="match status" value="1"/>
</dbReference>
<evidence type="ECO:0000313" key="2">
    <source>
        <dbReference type="Proteomes" id="UP001149954"/>
    </source>
</evidence>
<dbReference type="AlphaFoldDB" id="A0A9W9Y381"/>
<dbReference type="SUPFAM" id="SSF53335">
    <property type="entry name" value="S-adenosyl-L-methionine-dependent methyltransferases"/>
    <property type="match status" value="1"/>
</dbReference>
<accession>A0A9W9Y381</accession>
<dbReference type="Gene3D" id="3.40.50.150">
    <property type="entry name" value="Vaccinia Virus protein VP39"/>
    <property type="match status" value="1"/>
</dbReference>
<sequence length="358" mass="41209">MDKIHTEPEDEITVDPTTHITTVYGDDWQSETTSIGSSLYRGLEENGRRYQTLSRKEYLNPSDEKQFETYEAGHLVGLIMDSDHDNPLFRAPVKNPKHILDLGTGLGNWAIDVADMFPEANVRGVDLFPPPVTWVPPNCILEVDNIAEDWTWSEPQDLIHMRLMIGSFDYEEWDRLYQQCYDNIRPGGWIEQLEASPYIECDDGSLPEDNILRSWGPSLSACGERAGRPLGTIDIMQGALRKAGFVDICEKEYKWPIGPWARDQRYKEAGTVNHHHWMSGMEGWAMWLLCKFGAPEPWSQDEVIVYVAKLRNELKNPRYHTYERARRVWARKPFPEEIAARDQAQAATNQRAGIKIEE</sequence>
<protein>
    <submittedName>
        <fullName evidence="1">Uncharacterized protein</fullName>
    </submittedName>
</protein>
<gene>
    <name evidence="1" type="ORF">N7463_004623</name>
</gene>
<dbReference type="InterPro" id="IPR029063">
    <property type="entry name" value="SAM-dependent_MTases_sf"/>
</dbReference>
<dbReference type="EMBL" id="JAPWDS010000002">
    <property type="protein sequence ID" value="KAJ5515071.1"/>
    <property type="molecule type" value="Genomic_DNA"/>
</dbReference>
<organism evidence="1 2">
    <name type="scientific">Penicillium fimorum</name>
    <dbReference type="NCBI Taxonomy" id="1882269"/>
    <lineage>
        <taxon>Eukaryota</taxon>
        <taxon>Fungi</taxon>
        <taxon>Dikarya</taxon>
        <taxon>Ascomycota</taxon>
        <taxon>Pezizomycotina</taxon>
        <taxon>Eurotiomycetes</taxon>
        <taxon>Eurotiomycetidae</taxon>
        <taxon>Eurotiales</taxon>
        <taxon>Aspergillaceae</taxon>
        <taxon>Penicillium</taxon>
    </lineage>
</organism>
<dbReference type="Proteomes" id="UP001149954">
    <property type="component" value="Unassembled WGS sequence"/>
</dbReference>
<dbReference type="GO" id="GO:0008168">
    <property type="term" value="F:methyltransferase activity"/>
    <property type="evidence" value="ECO:0007669"/>
    <property type="project" value="TreeGrafter"/>
</dbReference>
<keyword evidence="2" id="KW-1185">Reference proteome</keyword>
<dbReference type="OrthoDB" id="529367at2759"/>
<proteinExistence type="predicted"/>
<dbReference type="PANTHER" id="PTHR43591">
    <property type="entry name" value="METHYLTRANSFERASE"/>
    <property type="match status" value="1"/>
</dbReference>
<dbReference type="PANTHER" id="PTHR43591:SF10">
    <property type="entry name" value="ABC TRANSMEMBRANE TYPE-1 DOMAIN-CONTAINING PROTEIN-RELATED"/>
    <property type="match status" value="1"/>
</dbReference>
<reference evidence="1" key="2">
    <citation type="journal article" date="2023" name="IMA Fungus">
        <title>Comparative genomic study of the Penicillium genus elucidates a diverse pangenome and 15 lateral gene transfer events.</title>
        <authorList>
            <person name="Petersen C."/>
            <person name="Sorensen T."/>
            <person name="Nielsen M.R."/>
            <person name="Sondergaard T.E."/>
            <person name="Sorensen J.L."/>
            <person name="Fitzpatrick D.A."/>
            <person name="Frisvad J.C."/>
            <person name="Nielsen K.L."/>
        </authorList>
    </citation>
    <scope>NUCLEOTIDE SEQUENCE</scope>
    <source>
        <strain evidence="1">IBT 29495</strain>
    </source>
</reference>
<comment type="caution">
    <text evidence="1">The sequence shown here is derived from an EMBL/GenBank/DDBJ whole genome shotgun (WGS) entry which is preliminary data.</text>
</comment>